<gene>
    <name evidence="1" type="ORF">NCTC9617_06656</name>
</gene>
<accession>A0A378G0K5</accession>
<dbReference type="AlphaFoldDB" id="A0A378G0K5"/>
<protein>
    <submittedName>
        <fullName evidence="1">Uncharacterized protein</fullName>
    </submittedName>
</protein>
<name>A0A378G0K5_KLEPN</name>
<reference evidence="1 2" key="1">
    <citation type="submission" date="2018-06" db="EMBL/GenBank/DDBJ databases">
        <authorList>
            <consortium name="Pathogen Informatics"/>
            <person name="Doyle S."/>
        </authorList>
    </citation>
    <scope>NUCLEOTIDE SEQUENCE [LARGE SCALE GENOMIC DNA]</scope>
    <source>
        <strain evidence="1 2">NCTC9617</strain>
    </source>
</reference>
<proteinExistence type="predicted"/>
<dbReference type="EMBL" id="UGNC01000005">
    <property type="protein sequence ID" value="STW50003.1"/>
    <property type="molecule type" value="Genomic_DNA"/>
</dbReference>
<evidence type="ECO:0000313" key="2">
    <source>
        <dbReference type="Proteomes" id="UP000255167"/>
    </source>
</evidence>
<evidence type="ECO:0000313" key="1">
    <source>
        <dbReference type="EMBL" id="STW50003.1"/>
    </source>
</evidence>
<dbReference type="Proteomes" id="UP000255167">
    <property type="component" value="Unassembled WGS sequence"/>
</dbReference>
<organism evidence="1 2">
    <name type="scientific">Klebsiella pneumoniae</name>
    <dbReference type="NCBI Taxonomy" id="573"/>
    <lineage>
        <taxon>Bacteria</taxon>
        <taxon>Pseudomonadati</taxon>
        <taxon>Pseudomonadota</taxon>
        <taxon>Gammaproteobacteria</taxon>
        <taxon>Enterobacterales</taxon>
        <taxon>Enterobacteriaceae</taxon>
        <taxon>Klebsiella/Raoultella group</taxon>
        <taxon>Klebsiella</taxon>
        <taxon>Klebsiella pneumoniae complex</taxon>
    </lineage>
</organism>
<sequence>MHAIDSADGEQGDFEIEVHHPLDDHPSGASAAALLRIAPGFAELVSRADKALAFAGGAHHRFNDAWQTDLGNRRAEAFFAVGKTIAGGGKLQLFRRQAANAFAFMVSFAARAVGTTFCPGLFQFDQGVG</sequence>